<protein>
    <recommendedName>
        <fullName evidence="4">Gas vesicle protein</fullName>
    </recommendedName>
</protein>
<feature type="signal peptide" evidence="1">
    <location>
        <begin position="1"/>
        <end position="19"/>
    </location>
</feature>
<evidence type="ECO:0000313" key="2">
    <source>
        <dbReference type="EMBL" id="RDW18191.1"/>
    </source>
</evidence>
<reference evidence="3" key="1">
    <citation type="submission" date="2017-11" db="EMBL/GenBank/DDBJ databases">
        <authorList>
            <person name="Zhu W."/>
        </authorList>
    </citation>
    <scope>NUCLEOTIDE SEQUENCE [LARGE SCALE GENOMIC DNA]</scope>
    <source>
        <strain evidence="3">CAU 1183</strain>
    </source>
</reference>
<dbReference type="PANTHER" id="PTHR35792">
    <property type="entry name" value="GENERAL STRESS PROTEIN"/>
    <property type="match status" value="1"/>
</dbReference>
<dbReference type="InterPro" id="IPR052928">
    <property type="entry name" value="Desiccation-related_membrane"/>
</dbReference>
<dbReference type="InterPro" id="IPR024623">
    <property type="entry name" value="YtxH"/>
</dbReference>
<dbReference type="RefSeq" id="WP_115773372.1">
    <property type="nucleotide sequence ID" value="NZ_PIOC01000017.1"/>
</dbReference>
<dbReference type="PANTHER" id="PTHR35792:SF3">
    <property type="entry name" value="IG HYPOTHETICAL 17707"/>
    <property type="match status" value="1"/>
</dbReference>
<dbReference type="Pfam" id="PF12732">
    <property type="entry name" value="YtxH"/>
    <property type="match status" value="1"/>
</dbReference>
<evidence type="ECO:0008006" key="4">
    <source>
        <dbReference type="Google" id="ProtNLM"/>
    </source>
</evidence>
<dbReference type="EMBL" id="PIOC01000017">
    <property type="protein sequence ID" value="RDW18191.1"/>
    <property type="molecule type" value="Genomic_DNA"/>
</dbReference>
<keyword evidence="1" id="KW-0732">Signal</keyword>
<gene>
    <name evidence="2" type="ORF">CWR48_11430</name>
</gene>
<feature type="chain" id="PRO_5017666692" description="Gas vesicle protein" evidence="1">
    <location>
        <begin position="20"/>
        <end position="119"/>
    </location>
</feature>
<evidence type="ECO:0000313" key="3">
    <source>
        <dbReference type="Proteomes" id="UP000257143"/>
    </source>
</evidence>
<evidence type="ECO:0000256" key="1">
    <source>
        <dbReference type="SAM" id="SignalP"/>
    </source>
</evidence>
<keyword evidence="3" id="KW-1185">Reference proteome</keyword>
<name>A0A3D8PSD9_9BACI</name>
<dbReference type="Proteomes" id="UP000257143">
    <property type="component" value="Unassembled WGS sequence"/>
</dbReference>
<accession>A0A3D8PSD9</accession>
<proteinExistence type="predicted"/>
<comment type="caution">
    <text evidence="2">The sequence shown here is derived from an EMBL/GenBank/DDBJ whole genome shotgun (WGS) entry which is preliminary data.</text>
</comment>
<organism evidence="2 3">
    <name type="scientific">Oceanobacillus arenosus</name>
    <dbReference type="NCBI Taxonomy" id="1229153"/>
    <lineage>
        <taxon>Bacteria</taxon>
        <taxon>Bacillati</taxon>
        <taxon>Bacillota</taxon>
        <taxon>Bacilli</taxon>
        <taxon>Bacillales</taxon>
        <taxon>Bacillaceae</taxon>
        <taxon>Oceanobacillus</taxon>
    </lineage>
</organism>
<dbReference type="AlphaFoldDB" id="A0A3D8PSD9"/>
<sequence>MVKAKSFVLGLVVGGTVSAAVTLLSAPSSGRTVRDQVKVQGLELKHLLTNLKANGLRLKMQFRESSKEGAVLIKELTQDIRKSVEDWKDTVEPHQENIHKYLEQIETSIKDLEEKVKKQ</sequence>
<dbReference type="OrthoDB" id="2692215at2"/>